<name>A0A0H3L9A4_PANAA</name>
<dbReference type="InterPro" id="IPR007338">
    <property type="entry name" value="DUF416"/>
</dbReference>
<dbReference type="Gene3D" id="1.20.1590.10">
    <property type="entry name" value="YP_001051499.1 domain like"/>
    <property type="match status" value="1"/>
</dbReference>
<dbReference type="HOGENOM" id="CLU_096082_0_0_6"/>
<evidence type="ECO:0000313" key="1">
    <source>
        <dbReference type="EMBL" id="BAK13465.1"/>
    </source>
</evidence>
<dbReference type="InterPro" id="IPR036589">
    <property type="entry name" value="HCY_dom_sf"/>
</dbReference>
<dbReference type="Pfam" id="PF04222">
    <property type="entry name" value="DUF416"/>
    <property type="match status" value="1"/>
</dbReference>
<protein>
    <submittedName>
        <fullName evidence="1">Cytoplasmic protein YjaG</fullName>
    </submittedName>
</protein>
<dbReference type="AlphaFoldDB" id="A0A0H3L9A4"/>
<dbReference type="InterPro" id="IPR023381">
    <property type="entry name" value="YP001051499.1-like_dom_sf"/>
</dbReference>
<dbReference type="PATRIC" id="fig|932677.3.peg.3901"/>
<sequence length="253" mass="28689">MGRKVHTGLPFTGAHALGGCCGISPTRISALAKRALTLFVWRFWVTLPPAKRIRALCMLQNPVHLRLAKLESWQHLTFMACLCERMYPNYVAFCQQTEFADPALYRRILDLIWETLTVKDAKINFDSQLEKLEAAIPDGDAFEVYGVYPAIDACVALSEVLHSQLSGETLEHAIEVSKTSITTVAILEMTHEGREMTDEELRENQAVIDEWDLQWEIFRLLADCEERDLELIKGLRSDLREAGISNIGIKIQQ</sequence>
<accession>A0A0H3L9A4</accession>
<evidence type="ECO:0000313" key="2">
    <source>
        <dbReference type="Proteomes" id="UP000006690"/>
    </source>
</evidence>
<dbReference type="PROSITE" id="PS51257">
    <property type="entry name" value="PROKAR_LIPOPROTEIN"/>
    <property type="match status" value="1"/>
</dbReference>
<gene>
    <name evidence="1" type="primary">yjaG</name>
    <name evidence="1" type="ordered locus">PAJ_3385</name>
</gene>
<dbReference type="eggNOG" id="COG3068">
    <property type="taxonomic scope" value="Bacteria"/>
</dbReference>
<dbReference type="EMBL" id="AP012032">
    <property type="protein sequence ID" value="BAK13465.1"/>
    <property type="molecule type" value="Genomic_DNA"/>
</dbReference>
<dbReference type="KEGG" id="paj:PAJ_3385"/>
<reference evidence="2" key="1">
    <citation type="journal article" date="2012" name="Appl. Microbiol. Biotechnol.">
        <title>The complete genome sequence of Pantoea ananatis AJ13355, an organism with great biotechnological potential.</title>
        <authorList>
            <person name="Hara Y."/>
            <person name="Kadotani N."/>
            <person name="Izui H."/>
            <person name="Katashkina J.I."/>
            <person name="Kuvaeva T.M."/>
            <person name="Andreeva I.G."/>
            <person name="Golubeva L.I."/>
            <person name="Malko D.B."/>
            <person name="Makeev V.J."/>
            <person name="Mashko S.V."/>
            <person name="Kozlov Y.I."/>
        </authorList>
    </citation>
    <scope>NUCLEOTIDE SEQUENCE [LARGE SCALE GENOMIC DNA]</scope>
    <source>
        <strain evidence="2">AJ13355</strain>
    </source>
</reference>
<proteinExistence type="predicted"/>
<dbReference type="Proteomes" id="UP000006690">
    <property type="component" value="Chromosome"/>
</dbReference>
<organism evidence="1 2">
    <name type="scientific">Pantoea ananatis (strain AJ13355)</name>
    <dbReference type="NCBI Taxonomy" id="932677"/>
    <lineage>
        <taxon>Bacteria</taxon>
        <taxon>Pseudomonadati</taxon>
        <taxon>Pseudomonadota</taxon>
        <taxon>Gammaproteobacteria</taxon>
        <taxon>Enterobacterales</taxon>
        <taxon>Erwiniaceae</taxon>
        <taxon>Pantoea</taxon>
    </lineage>
</organism>
<dbReference type="SUPFAM" id="SSF82282">
    <property type="entry name" value="Homocysteine S-methyltransferase"/>
    <property type="match status" value="1"/>
</dbReference>